<proteinExistence type="predicted"/>
<dbReference type="OrthoDB" id="9782128at2"/>
<dbReference type="InterPro" id="IPR013078">
    <property type="entry name" value="His_Pase_superF_clade-1"/>
</dbReference>
<dbReference type="InterPro" id="IPR029033">
    <property type="entry name" value="His_PPase_superfam"/>
</dbReference>
<dbReference type="InterPro" id="IPR050275">
    <property type="entry name" value="PGM_Phosphatase"/>
</dbReference>
<dbReference type="Pfam" id="PF00300">
    <property type="entry name" value="His_Phos_1"/>
    <property type="match status" value="1"/>
</dbReference>
<dbReference type="Proteomes" id="UP000319209">
    <property type="component" value="Chromosome"/>
</dbReference>
<evidence type="ECO:0000313" key="3">
    <source>
        <dbReference type="Proteomes" id="UP000319209"/>
    </source>
</evidence>
<dbReference type="EMBL" id="CP041637">
    <property type="protein sequence ID" value="QDO94430.1"/>
    <property type="molecule type" value="Genomic_DNA"/>
</dbReference>
<accession>A0A516GSS6</accession>
<dbReference type="AlphaFoldDB" id="A0A516GSS6"/>
<dbReference type="CDD" id="cd07067">
    <property type="entry name" value="HP_PGM_like"/>
    <property type="match status" value="1"/>
</dbReference>
<dbReference type="SMART" id="SM00855">
    <property type="entry name" value="PGAM"/>
    <property type="match status" value="1"/>
</dbReference>
<dbReference type="RefSeq" id="WP_143381315.1">
    <property type="nucleotide sequence ID" value="NZ_CP041637.1"/>
</dbReference>
<sequence length="185" mass="21418">MEIYLIRHTSPEIEKGVCYGHSDIPLKATFLMESEQVLNAIPKYFDKVYSSPLQRCKQLALVISEDITVDHRLKELNFGSWELKKWTDIPYNEIQFWYDDWVNASTHQGESYQDLQHRAVSFIKDIPCHYNSVAIVTHSGVIRSLWAYFNNIALKKSFHSLVIGYGDVVKIILDAKGNPKLNLKK</sequence>
<reference evidence="2 3" key="1">
    <citation type="submission" date="2019-07" db="EMBL/GenBank/DDBJ databases">
        <title>Genome sequencing for Formosa sp. PS13.</title>
        <authorList>
            <person name="Park S.-J."/>
        </authorList>
    </citation>
    <scope>NUCLEOTIDE SEQUENCE [LARGE SCALE GENOMIC DNA]</scope>
    <source>
        <strain evidence="2 3">PS13</strain>
    </source>
</reference>
<dbReference type="GO" id="GO:0005737">
    <property type="term" value="C:cytoplasm"/>
    <property type="evidence" value="ECO:0007669"/>
    <property type="project" value="TreeGrafter"/>
</dbReference>
<dbReference type="PANTHER" id="PTHR48100:SF59">
    <property type="entry name" value="ADENOSYLCOBALAMIN_ALPHA-RIBAZOLE PHOSPHATASE"/>
    <property type="match status" value="1"/>
</dbReference>
<protein>
    <recommendedName>
        <fullName evidence="1">Alpha-ribazole phosphatase</fullName>
        <ecNumber evidence="1">3.1.3.73</ecNumber>
    </recommendedName>
</protein>
<dbReference type="SUPFAM" id="SSF53254">
    <property type="entry name" value="Phosphoglycerate mutase-like"/>
    <property type="match status" value="1"/>
</dbReference>
<dbReference type="InterPro" id="IPR017578">
    <property type="entry name" value="Ribazole_CobC"/>
</dbReference>
<organism evidence="2 3">
    <name type="scientific">Formosa sediminum</name>
    <dbReference type="NCBI Taxonomy" id="2594004"/>
    <lineage>
        <taxon>Bacteria</taxon>
        <taxon>Pseudomonadati</taxon>
        <taxon>Bacteroidota</taxon>
        <taxon>Flavobacteriia</taxon>
        <taxon>Flavobacteriales</taxon>
        <taxon>Flavobacteriaceae</taxon>
        <taxon>Formosa</taxon>
    </lineage>
</organism>
<dbReference type="GO" id="GO:0043755">
    <property type="term" value="F:alpha-ribazole phosphatase activity"/>
    <property type="evidence" value="ECO:0007669"/>
    <property type="project" value="UniProtKB-UniRule"/>
</dbReference>
<dbReference type="Gene3D" id="3.40.50.1240">
    <property type="entry name" value="Phosphoglycerate mutase-like"/>
    <property type="match status" value="1"/>
</dbReference>
<keyword evidence="3" id="KW-1185">Reference proteome</keyword>
<dbReference type="PANTHER" id="PTHR48100">
    <property type="entry name" value="BROAD-SPECIFICITY PHOSPHATASE YOR283W-RELATED"/>
    <property type="match status" value="1"/>
</dbReference>
<dbReference type="NCBIfam" id="TIGR03162">
    <property type="entry name" value="ribazole_cobC"/>
    <property type="match status" value="1"/>
</dbReference>
<dbReference type="EC" id="3.1.3.73" evidence="1"/>
<gene>
    <name evidence="2" type="primary">cobC</name>
    <name evidence="2" type="ORF">FNB79_10800</name>
</gene>
<dbReference type="KEGG" id="fop:FNB79_10800"/>
<name>A0A516GSS6_9FLAO</name>
<dbReference type="GO" id="GO:0009236">
    <property type="term" value="P:cobalamin biosynthetic process"/>
    <property type="evidence" value="ECO:0007669"/>
    <property type="project" value="UniProtKB-UniRule"/>
</dbReference>
<evidence type="ECO:0000256" key="1">
    <source>
        <dbReference type="NCBIfam" id="TIGR03162"/>
    </source>
</evidence>
<evidence type="ECO:0000313" key="2">
    <source>
        <dbReference type="EMBL" id="QDO94430.1"/>
    </source>
</evidence>